<dbReference type="EMBL" id="QPFP01000091">
    <property type="protein sequence ID" value="TEB22440.1"/>
    <property type="molecule type" value="Genomic_DNA"/>
</dbReference>
<evidence type="ECO:0000313" key="2">
    <source>
        <dbReference type="EMBL" id="TEB17473.1"/>
    </source>
</evidence>
<evidence type="ECO:0008006" key="5">
    <source>
        <dbReference type="Google" id="ProtNLM"/>
    </source>
</evidence>
<proteinExistence type="predicted"/>
<evidence type="ECO:0000256" key="1">
    <source>
        <dbReference type="SAM" id="SignalP"/>
    </source>
</evidence>
<accession>A0A4Y7S8I3</accession>
<keyword evidence="4" id="KW-1185">Reference proteome</keyword>
<comment type="caution">
    <text evidence="2">The sequence shown here is derived from an EMBL/GenBank/DDBJ whole genome shotgun (WGS) entry which is preliminary data.</text>
</comment>
<feature type="signal peptide" evidence="1">
    <location>
        <begin position="1"/>
        <end position="20"/>
    </location>
</feature>
<name>A0A4Y7S8I3_COPMI</name>
<protein>
    <recommendedName>
        <fullName evidence="5">Apple domain-containing protein</fullName>
    </recommendedName>
</protein>
<dbReference type="OrthoDB" id="271448at2759"/>
<gene>
    <name evidence="3" type="ORF">FA13DRAFT_1766420</name>
    <name evidence="2" type="ORF">FA13DRAFT_1767867</name>
</gene>
<dbReference type="AlphaFoldDB" id="A0A4Y7S8I3"/>
<keyword evidence="1" id="KW-0732">Signal</keyword>
<reference evidence="2 4" key="1">
    <citation type="journal article" date="2019" name="Nat. Ecol. Evol.">
        <title>Megaphylogeny resolves global patterns of mushroom evolution.</title>
        <authorList>
            <person name="Varga T."/>
            <person name="Krizsan K."/>
            <person name="Foldi C."/>
            <person name="Dima B."/>
            <person name="Sanchez-Garcia M."/>
            <person name="Sanchez-Ramirez S."/>
            <person name="Szollosi G.J."/>
            <person name="Szarkandi J.G."/>
            <person name="Papp V."/>
            <person name="Albert L."/>
            <person name="Andreopoulos W."/>
            <person name="Angelini C."/>
            <person name="Antonin V."/>
            <person name="Barry K.W."/>
            <person name="Bougher N.L."/>
            <person name="Buchanan P."/>
            <person name="Buyck B."/>
            <person name="Bense V."/>
            <person name="Catcheside P."/>
            <person name="Chovatia M."/>
            <person name="Cooper J."/>
            <person name="Damon W."/>
            <person name="Desjardin D."/>
            <person name="Finy P."/>
            <person name="Geml J."/>
            <person name="Haridas S."/>
            <person name="Hughes K."/>
            <person name="Justo A."/>
            <person name="Karasinski D."/>
            <person name="Kautmanova I."/>
            <person name="Kiss B."/>
            <person name="Kocsube S."/>
            <person name="Kotiranta H."/>
            <person name="LaButti K.M."/>
            <person name="Lechner B.E."/>
            <person name="Liimatainen K."/>
            <person name="Lipzen A."/>
            <person name="Lukacs Z."/>
            <person name="Mihaltcheva S."/>
            <person name="Morgado L.N."/>
            <person name="Niskanen T."/>
            <person name="Noordeloos M.E."/>
            <person name="Ohm R.A."/>
            <person name="Ortiz-Santana B."/>
            <person name="Ovrebo C."/>
            <person name="Racz N."/>
            <person name="Riley R."/>
            <person name="Savchenko A."/>
            <person name="Shiryaev A."/>
            <person name="Soop K."/>
            <person name="Spirin V."/>
            <person name="Szebenyi C."/>
            <person name="Tomsovsky M."/>
            <person name="Tulloss R.E."/>
            <person name="Uehling J."/>
            <person name="Grigoriev I.V."/>
            <person name="Vagvolgyi C."/>
            <person name="Papp T."/>
            <person name="Martin F.M."/>
            <person name="Miettinen O."/>
            <person name="Hibbett D.S."/>
            <person name="Nagy L.G."/>
        </authorList>
    </citation>
    <scope>NUCLEOTIDE SEQUENCE [LARGE SCALE GENOMIC DNA]</scope>
    <source>
        <strain evidence="2 4">FP101781</strain>
    </source>
</reference>
<evidence type="ECO:0000313" key="3">
    <source>
        <dbReference type="EMBL" id="TEB22440.1"/>
    </source>
</evidence>
<feature type="chain" id="PRO_5039865460" description="Apple domain-containing protein" evidence="1">
    <location>
        <begin position="21"/>
        <end position="201"/>
    </location>
</feature>
<organism evidence="2 4">
    <name type="scientific">Coprinellus micaceus</name>
    <name type="common">Glistening ink-cap mushroom</name>
    <name type="synonym">Coprinus micaceus</name>
    <dbReference type="NCBI Taxonomy" id="71717"/>
    <lineage>
        <taxon>Eukaryota</taxon>
        <taxon>Fungi</taxon>
        <taxon>Dikarya</taxon>
        <taxon>Basidiomycota</taxon>
        <taxon>Agaricomycotina</taxon>
        <taxon>Agaricomycetes</taxon>
        <taxon>Agaricomycetidae</taxon>
        <taxon>Agaricales</taxon>
        <taxon>Agaricineae</taxon>
        <taxon>Psathyrellaceae</taxon>
        <taxon>Coprinellus</taxon>
    </lineage>
</organism>
<dbReference type="Proteomes" id="UP000298030">
    <property type="component" value="Unassembled WGS sequence"/>
</dbReference>
<sequence length="201" mass="21706">MRLTSFFLSLTALVFVTVSAAPATDTLLDRGLPSLLGIDWTERGHYNAPVEPWKNGARPGWYFGKHPEKYPKLFCLGGLICKLLELLPKKFHCPKPTPPPGPSDGYTPTFQNLTGATQAGDYLTFGLVDTVADCKAMCNNVEGCGFANTYHDVNGKDGSTKLTCSLFRGCHTAADATNTGGQTQPDGSVNYITESYGWCKA</sequence>
<evidence type="ECO:0000313" key="4">
    <source>
        <dbReference type="Proteomes" id="UP000298030"/>
    </source>
</evidence>
<dbReference type="EMBL" id="QPFP01000302">
    <property type="protein sequence ID" value="TEB17473.1"/>
    <property type="molecule type" value="Genomic_DNA"/>
</dbReference>